<dbReference type="Gene3D" id="3.80.10.10">
    <property type="entry name" value="Ribonuclease Inhibitor"/>
    <property type="match status" value="1"/>
</dbReference>
<feature type="compositionally biased region" description="Low complexity" evidence="1">
    <location>
        <begin position="880"/>
        <end position="901"/>
    </location>
</feature>
<keyword evidence="4" id="KW-1185">Reference proteome</keyword>
<dbReference type="InterPro" id="IPR051092">
    <property type="entry name" value="FYVE_RhoGEF_PH"/>
</dbReference>
<dbReference type="PANTHER" id="PTHR12673:SF270">
    <property type="entry name" value="FYVE-TYPE DOMAIN-CONTAINING PROTEIN"/>
    <property type="match status" value="1"/>
</dbReference>
<feature type="domain" description="DH" evidence="2">
    <location>
        <begin position="963"/>
        <end position="1198"/>
    </location>
</feature>
<feature type="compositionally biased region" description="Polar residues" evidence="1">
    <location>
        <begin position="233"/>
        <end position="256"/>
    </location>
</feature>
<organism evidence="3 4">
    <name type="scientific">Rhodotorula taiwanensis</name>
    <dbReference type="NCBI Taxonomy" id="741276"/>
    <lineage>
        <taxon>Eukaryota</taxon>
        <taxon>Fungi</taxon>
        <taxon>Dikarya</taxon>
        <taxon>Basidiomycota</taxon>
        <taxon>Pucciniomycotina</taxon>
        <taxon>Microbotryomycetes</taxon>
        <taxon>Sporidiobolales</taxon>
        <taxon>Sporidiobolaceae</taxon>
        <taxon>Rhodotorula</taxon>
    </lineage>
</organism>
<dbReference type="SUPFAM" id="SSF52058">
    <property type="entry name" value="L domain-like"/>
    <property type="match status" value="1"/>
</dbReference>
<dbReference type="InterPro" id="IPR035899">
    <property type="entry name" value="DBL_dom_sf"/>
</dbReference>
<dbReference type="PANTHER" id="PTHR12673">
    <property type="entry name" value="FACIOGENITAL DYSPLASIA PROTEIN"/>
    <property type="match status" value="1"/>
</dbReference>
<feature type="compositionally biased region" description="Low complexity" evidence="1">
    <location>
        <begin position="732"/>
        <end position="742"/>
    </location>
</feature>
<dbReference type="SMART" id="SM00325">
    <property type="entry name" value="RhoGEF"/>
    <property type="match status" value="1"/>
</dbReference>
<gene>
    <name evidence="3" type="ORF">BMF94_3373</name>
</gene>
<dbReference type="Pfam" id="PF00621">
    <property type="entry name" value="RhoGEF"/>
    <property type="match status" value="1"/>
</dbReference>
<dbReference type="STRING" id="741276.A0A2S5BAM8"/>
<feature type="region of interest" description="Disordered" evidence="1">
    <location>
        <begin position="673"/>
        <end position="692"/>
    </location>
</feature>
<dbReference type="CDD" id="cd00160">
    <property type="entry name" value="RhoGEF"/>
    <property type="match status" value="1"/>
</dbReference>
<dbReference type="Pfam" id="PF00560">
    <property type="entry name" value="LRR_1"/>
    <property type="match status" value="1"/>
</dbReference>
<accession>A0A2S5BAM8</accession>
<dbReference type="Proteomes" id="UP000237144">
    <property type="component" value="Unassembled WGS sequence"/>
</dbReference>
<dbReference type="PROSITE" id="PS50010">
    <property type="entry name" value="DH_2"/>
    <property type="match status" value="1"/>
</dbReference>
<feature type="region of interest" description="Disordered" evidence="1">
    <location>
        <begin position="880"/>
        <end position="961"/>
    </location>
</feature>
<dbReference type="OrthoDB" id="660555at2759"/>
<feature type="compositionally biased region" description="Low complexity" evidence="1">
    <location>
        <begin position="1"/>
        <end position="17"/>
    </location>
</feature>
<evidence type="ECO:0000313" key="3">
    <source>
        <dbReference type="EMBL" id="POY73832.1"/>
    </source>
</evidence>
<proteinExistence type="predicted"/>
<evidence type="ECO:0000313" key="4">
    <source>
        <dbReference type="Proteomes" id="UP000237144"/>
    </source>
</evidence>
<feature type="compositionally biased region" description="Polar residues" evidence="1">
    <location>
        <begin position="91"/>
        <end position="106"/>
    </location>
</feature>
<feature type="compositionally biased region" description="Basic and acidic residues" evidence="1">
    <location>
        <begin position="947"/>
        <end position="961"/>
    </location>
</feature>
<sequence>MNGSTASPSSASTSTASNLPFDAPTTMPGALPGTQSSAHPSELVSQLAGVENRVPTFVNGSSGVRDRTVETSPKSPSARTKTTRPDAESWQPATAATTSSIQGGQRLSSSALAALQSESVHASTGPPARPPKSAARSQQSASIDQPVLEAEPDETHFSPDPASSPNVDSSATLTTTTPTIRAGLTHARPRPQVSTTLATTARHSIASSSTDSSPYPSRRSAAYFTDDSDWTGGPTSSALETPSTTADYSASNSSSPMAPVAGKGRPPPLPLDAQSKTGELAGLGLDFLAPPPPPPSSGLLDSSARTSFDEVDLERGMERLSQYARTLPSPFPSVMAGTGASPVSDSPVEDRTLVFEPTATPHSSDVPPPLPPLVRPSVSASEPTSPASNRPLPLLGVTTTSLSVANSRDSALERLASPAVSGRAFESETDFFSTDFTDADDYDEGDDSFSLYPVATQRRTRQASAGSFQRATSAPLDAQLSGGNLWSEDVPNWEGALPRPGDGVVDWTECRLERQALPPDTTHLILARCQTPLHIAPLLTNSIGMLSQTLVVLDIGSCGLTEIPSAIGVCCFLEELDIHGNPLATGVLPPFIGTLPALNVLLADECNLASLPDSLAQLTRLHTLTLRNNRLRTLPAWISRLTALEQLLVDGNPFHWQVYTLVQPLLQQQPVPPTAVPPLRQRSRSILSPHPPLRMESSPIVATLASIGALEAPSAFSPPLASPALFRSAAASPAPSEEPLTSRSRATSFSNRLPTTDRDESVPPAEGKRPKWGRLLKKVSTGRLRSSSSVSASKRPLSGARTVSQPVTRDEESDIEQRSSSKSRSRPRAANRQSFLALKALGTVPPPPPQDQAAALKAILAYLRDLDDLSPDMSLPTIPLDASSPALRPSPSLGALSPGGSHARSSSPGSLRRAQSSRRVPSTGSSAFRGSRASSITEDSPDPTLVDDAHDEPKPKRVDDPVKRAAVIEEIIATEKSYLRGLQELCAIYVASAAAIISSSTTGATGKRDTVLPPSERRAVFGNVEAIRDFHSKILLPDLLAAGSAQDSQTVADQIGRVFSEHVSFMKIYSSYINGFDDALARIQSWAKPTPIRSPLLPSPSSPAVGSLATYDAAAGIQSTLSSSQKKRIKSWLKRCRIHPAHSQISLESYLLLPIQRIPRYRMLLGTLAACTPSLSDDSPVEQAVRDLEGMATMLNESKRENEGRAQLIMWQNRLVSKFKSPLVQPHRTLLRSGVMTLVRSVKRTTTQLEPPLPGSGTDVTAPEEVFTLYTESKEMSLTGLLCNDLLVLVKMPPAPFDSDPNAPVELYTVLRLTGGRSALQGGHHRAKPPASLDGPDDLLRLKIGDKAVCYFRCAADPYKNRKEALAWTSAINLQWEVNT</sequence>
<feature type="compositionally biased region" description="Basic and acidic residues" evidence="1">
    <location>
        <begin position="755"/>
        <end position="769"/>
    </location>
</feature>
<reference evidence="3 4" key="1">
    <citation type="journal article" date="2018" name="Front. Microbiol.">
        <title>Prospects for Fungal Bioremediation of Acidic Radioactive Waste Sites: Characterization and Genome Sequence of Rhodotorula taiwanensis MD1149.</title>
        <authorList>
            <person name="Tkavc R."/>
            <person name="Matrosova V.Y."/>
            <person name="Grichenko O.E."/>
            <person name="Gostincar C."/>
            <person name="Volpe R.P."/>
            <person name="Klimenkova P."/>
            <person name="Gaidamakova E.K."/>
            <person name="Zhou C.E."/>
            <person name="Stewart B.J."/>
            <person name="Lyman M.G."/>
            <person name="Malfatti S.A."/>
            <person name="Rubinfeld B."/>
            <person name="Courtot M."/>
            <person name="Singh J."/>
            <person name="Dalgard C.L."/>
            <person name="Hamilton T."/>
            <person name="Frey K.G."/>
            <person name="Gunde-Cimerman N."/>
            <person name="Dugan L."/>
            <person name="Daly M.J."/>
        </authorList>
    </citation>
    <scope>NUCLEOTIDE SEQUENCE [LARGE SCALE GENOMIC DNA]</scope>
    <source>
        <strain evidence="3 4">MD1149</strain>
    </source>
</reference>
<dbReference type="SUPFAM" id="SSF48065">
    <property type="entry name" value="DBL homology domain (DH-domain)"/>
    <property type="match status" value="1"/>
</dbReference>
<name>A0A2S5BAM8_9BASI</name>
<dbReference type="InterPro" id="IPR001611">
    <property type="entry name" value="Leu-rich_rpt"/>
</dbReference>
<feature type="compositionally biased region" description="Polar residues" evidence="1">
    <location>
        <begin position="70"/>
        <end position="80"/>
    </location>
</feature>
<feature type="compositionally biased region" description="Low complexity" evidence="1">
    <location>
        <begin position="204"/>
        <end position="220"/>
    </location>
</feature>
<feature type="region of interest" description="Disordered" evidence="1">
    <location>
        <begin position="328"/>
        <end position="347"/>
    </location>
</feature>
<feature type="compositionally biased region" description="Polar residues" evidence="1">
    <location>
        <begin position="903"/>
        <end position="920"/>
    </location>
</feature>
<comment type="caution">
    <text evidence="3">The sequence shown here is derived from an EMBL/GenBank/DDBJ whole genome shotgun (WGS) entry which is preliminary data.</text>
</comment>
<dbReference type="InterPro" id="IPR000219">
    <property type="entry name" value="DH_dom"/>
</dbReference>
<feature type="compositionally biased region" description="Polar residues" evidence="1">
    <location>
        <begin position="743"/>
        <end position="754"/>
    </location>
</feature>
<feature type="region of interest" description="Disordered" evidence="1">
    <location>
        <begin position="732"/>
        <end position="830"/>
    </location>
</feature>
<dbReference type="GO" id="GO:0005085">
    <property type="term" value="F:guanyl-nucleotide exchange factor activity"/>
    <property type="evidence" value="ECO:0007669"/>
    <property type="project" value="InterPro"/>
</dbReference>
<dbReference type="EMBL" id="PJQD01000035">
    <property type="protein sequence ID" value="POY73832.1"/>
    <property type="molecule type" value="Genomic_DNA"/>
</dbReference>
<dbReference type="GO" id="GO:0005737">
    <property type="term" value="C:cytoplasm"/>
    <property type="evidence" value="ECO:0007669"/>
    <property type="project" value="TreeGrafter"/>
</dbReference>
<feature type="compositionally biased region" description="Polar residues" evidence="1">
    <location>
        <begin position="161"/>
        <end position="171"/>
    </location>
</feature>
<feature type="compositionally biased region" description="Low complexity" evidence="1">
    <location>
        <begin position="922"/>
        <end position="935"/>
    </location>
</feature>
<protein>
    <recommendedName>
        <fullName evidence="2">DH domain-containing protein</fullName>
    </recommendedName>
</protein>
<dbReference type="InterPro" id="IPR032675">
    <property type="entry name" value="LRR_dom_sf"/>
</dbReference>
<evidence type="ECO:0000259" key="2">
    <source>
        <dbReference type="PROSITE" id="PS50010"/>
    </source>
</evidence>
<feature type="compositionally biased region" description="Polar residues" evidence="1">
    <location>
        <begin position="192"/>
        <end position="202"/>
    </location>
</feature>
<feature type="compositionally biased region" description="Low complexity" evidence="1">
    <location>
        <begin position="781"/>
        <end position="798"/>
    </location>
</feature>
<feature type="region of interest" description="Disordered" evidence="1">
    <location>
        <begin position="358"/>
        <end position="394"/>
    </location>
</feature>
<dbReference type="Gene3D" id="1.20.900.10">
    <property type="entry name" value="Dbl homology (DH) domain"/>
    <property type="match status" value="1"/>
</dbReference>
<evidence type="ECO:0000256" key="1">
    <source>
        <dbReference type="SAM" id="MobiDB-lite"/>
    </source>
</evidence>
<feature type="region of interest" description="Disordered" evidence="1">
    <location>
        <begin position="1"/>
        <end position="308"/>
    </location>
</feature>